<organism evidence="3 4">
    <name type="scientific">Nezara viridula</name>
    <name type="common">Southern green stink bug</name>
    <name type="synonym">Cimex viridulus</name>
    <dbReference type="NCBI Taxonomy" id="85310"/>
    <lineage>
        <taxon>Eukaryota</taxon>
        <taxon>Metazoa</taxon>
        <taxon>Ecdysozoa</taxon>
        <taxon>Arthropoda</taxon>
        <taxon>Hexapoda</taxon>
        <taxon>Insecta</taxon>
        <taxon>Pterygota</taxon>
        <taxon>Neoptera</taxon>
        <taxon>Paraneoptera</taxon>
        <taxon>Hemiptera</taxon>
        <taxon>Heteroptera</taxon>
        <taxon>Panheteroptera</taxon>
        <taxon>Pentatomomorpha</taxon>
        <taxon>Pentatomoidea</taxon>
        <taxon>Pentatomidae</taxon>
        <taxon>Pentatominae</taxon>
        <taxon>Nezara</taxon>
    </lineage>
</organism>
<accession>A0A9P0HQM5</accession>
<dbReference type="SUPFAM" id="SSF57959">
    <property type="entry name" value="Leucine zipper domain"/>
    <property type="match status" value="1"/>
</dbReference>
<feature type="region of interest" description="Disordered" evidence="1">
    <location>
        <begin position="342"/>
        <end position="424"/>
    </location>
</feature>
<evidence type="ECO:0000313" key="4">
    <source>
        <dbReference type="Proteomes" id="UP001152798"/>
    </source>
</evidence>
<sequence>MEVVEERTSVASRMDGWTECFQDLRSWCHMDQDELNTPQITMQDEFNFSLDGQVNSGSWGLANPLVEINDSWVNQELPLTSPNNFITDEENNNFEFQSNFSTACVKGDSLINQEMQSKSAVANTSVASNNNNNILKTKGNVLLSQVSILPEDAPVVLVDSGNKYNMDYAKLNSSTSARLGSGGRLVKEEAYPVAQVQTAGTRPKLKLRIPQPPHQHQAPGQAQALAQTQGQVGCGGLPTPEVLKPLLTDLTSSDFDLLNYVCGDSVNILNRTTVVVPKKEEEVEVTTIPDHDYADGRNSVADDDVYIKCEPVSPSSLELINNRSSSYNTTMDLDEEIIDSFDEDDEEEGSEEWFPSSDRGKKIGGPGRRRGRKTSSLDSSDGGGGNIHDKYRALRDRNNEASRRSRMNRKQRDLEMRRHKSDLEKKNVELKVKADRMESLVKDMRAILLRTVRNRHQS</sequence>
<dbReference type="Pfam" id="PF07716">
    <property type="entry name" value="bZIP_2"/>
    <property type="match status" value="1"/>
</dbReference>
<evidence type="ECO:0000259" key="2">
    <source>
        <dbReference type="SMART" id="SM00338"/>
    </source>
</evidence>
<reference evidence="3" key="1">
    <citation type="submission" date="2022-01" db="EMBL/GenBank/DDBJ databases">
        <authorList>
            <person name="King R."/>
        </authorList>
    </citation>
    <scope>NUCLEOTIDE SEQUENCE</scope>
</reference>
<dbReference type="SMART" id="SM00338">
    <property type="entry name" value="BRLZ"/>
    <property type="match status" value="1"/>
</dbReference>
<protein>
    <recommendedName>
        <fullName evidence="2">BZIP domain-containing protein</fullName>
    </recommendedName>
</protein>
<dbReference type="GO" id="GO:0003700">
    <property type="term" value="F:DNA-binding transcription factor activity"/>
    <property type="evidence" value="ECO:0007669"/>
    <property type="project" value="InterPro"/>
</dbReference>
<dbReference type="Gene3D" id="1.20.5.170">
    <property type="match status" value="1"/>
</dbReference>
<dbReference type="InterPro" id="IPR004827">
    <property type="entry name" value="bZIP"/>
</dbReference>
<feature type="compositionally biased region" description="Basic and acidic residues" evidence="1">
    <location>
        <begin position="410"/>
        <end position="424"/>
    </location>
</feature>
<dbReference type="InterPro" id="IPR046347">
    <property type="entry name" value="bZIP_sf"/>
</dbReference>
<keyword evidence="4" id="KW-1185">Reference proteome</keyword>
<proteinExistence type="predicted"/>
<dbReference type="EMBL" id="OV725082">
    <property type="protein sequence ID" value="CAH1406484.1"/>
    <property type="molecule type" value="Genomic_DNA"/>
</dbReference>
<dbReference type="CDD" id="cd14813">
    <property type="entry name" value="bZIP_BmCbz-like"/>
    <property type="match status" value="1"/>
</dbReference>
<evidence type="ECO:0000256" key="1">
    <source>
        <dbReference type="SAM" id="MobiDB-lite"/>
    </source>
</evidence>
<dbReference type="AlphaFoldDB" id="A0A9P0HQM5"/>
<feature type="compositionally biased region" description="Acidic residues" evidence="1">
    <location>
        <begin position="342"/>
        <end position="351"/>
    </location>
</feature>
<feature type="compositionally biased region" description="Basic and acidic residues" evidence="1">
    <location>
        <begin position="387"/>
        <end position="403"/>
    </location>
</feature>
<gene>
    <name evidence="3" type="ORF">NEZAVI_LOCUS14411</name>
</gene>
<dbReference type="Proteomes" id="UP001152798">
    <property type="component" value="Chromosome 6"/>
</dbReference>
<evidence type="ECO:0000313" key="3">
    <source>
        <dbReference type="EMBL" id="CAH1406484.1"/>
    </source>
</evidence>
<feature type="domain" description="BZIP" evidence="2">
    <location>
        <begin position="386"/>
        <end position="450"/>
    </location>
</feature>
<dbReference type="GO" id="GO:0005634">
    <property type="term" value="C:nucleus"/>
    <property type="evidence" value="ECO:0007669"/>
    <property type="project" value="UniProtKB-ARBA"/>
</dbReference>
<dbReference type="OrthoDB" id="6624782at2759"/>
<name>A0A9P0HQM5_NEZVI</name>